<sequence length="143" mass="17362">MLTCTEEIYKDNFGFRVFGKENATTQVYEFMDREFGNEKYRKKLISVLNAINSNPMFYSHPEKFKPVEDDVWEIKIKPYRIACIWDSKPYNLVAVYGFKKDKRKWPKKDLENMRRQKTLYCNSRSKRIEGVYYGRNKRIEKRS</sequence>
<proteinExistence type="predicted"/>
<name>A0A1Y1S0C3_9SPIO</name>
<reference evidence="1 2" key="1">
    <citation type="submission" date="2017-03" db="EMBL/GenBank/DDBJ databases">
        <title>Draft Genome sequence of Marispirochaeta sp. strain JC444.</title>
        <authorList>
            <person name="Shivani Y."/>
            <person name="Subhash Y."/>
            <person name="Sasikala C."/>
            <person name="Ramana C."/>
        </authorList>
    </citation>
    <scope>NUCLEOTIDE SEQUENCE [LARGE SCALE GENOMIC DNA]</scope>
    <source>
        <strain evidence="1 2">JC444</strain>
    </source>
</reference>
<dbReference type="RefSeq" id="WP_083050137.1">
    <property type="nucleotide sequence ID" value="NZ_MWQY01000008.1"/>
</dbReference>
<dbReference type="EMBL" id="MWQY01000008">
    <property type="protein sequence ID" value="ORC35745.1"/>
    <property type="molecule type" value="Genomic_DNA"/>
</dbReference>
<accession>A0A1Y1S0C3</accession>
<evidence type="ECO:0000313" key="2">
    <source>
        <dbReference type="Proteomes" id="UP000192343"/>
    </source>
</evidence>
<dbReference type="STRING" id="1963862.B4O97_08900"/>
<dbReference type="AlphaFoldDB" id="A0A1Y1S0C3"/>
<dbReference type="Proteomes" id="UP000192343">
    <property type="component" value="Unassembled WGS sequence"/>
</dbReference>
<comment type="caution">
    <text evidence="1">The sequence shown here is derived from an EMBL/GenBank/DDBJ whole genome shotgun (WGS) entry which is preliminary data.</text>
</comment>
<evidence type="ECO:0000313" key="1">
    <source>
        <dbReference type="EMBL" id="ORC35745.1"/>
    </source>
</evidence>
<gene>
    <name evidence="1" type="ORF">B4O97_08900</name>
</gene>
<dbReference type="Pfam" id="PF05973">
    <property type="entry name" value="Gp49"/>
    <property type="match status" value="1"/>
</dbReference>
<keyword evidence="2" id="KW-1185">Reference proteome</keyword>
<protein>
    <submittedName>
        <fullName evidence="1">Uncharacterized protein</fullName>
    </submittedName>
</protein>
<dbReference type="InterPro" id="IPR009241">
    <property type="entry name" value="HigB-like"/>
</dbReference>
<organism evidence="1 2">
    <name type="scientific">Marispirochaeta aestuarii</name>
    <dbReference type="NCBI Taxonomy" id="1963862"/>
    <lineage>
        <taxon>Bacteria</taxon>
        <taxon>Pseudomonadati</taxon>
        <taxon>Spirochaetota</taxon>
        <taxon>Spirochaetia</taxon>
        <taxon>Spirochaetales</taxon>
        <taxon>Spirochaetaceae</taxon>
        <taxon>Marispirochaeta</taxon>
    </lineage>
</organism>